<gene>
    <name evidence="1" type="ORF">EVAR_16756_1</name>
</gene>
<reference evidence="1 2" key="1">
    <citation type="journal article" date="2019" name="Commun. Biol.">
        <title>The bagworm genome reveals a unique fibroin gene that provides high tensile strength.</title>
        <authorList>
            <person name="Kono N."/>
            <person name="Nakamura H."/>
            <person name="Ohtoshi R."/>
            <person name="Tomita M."/>
            <person name="Numata K."/>
            <person name="Arakawa K."/>
        </authorList>
    </citation>
    <scope>NUCLEOTIDE SEQUENCE [LARGE SCALE GENOMIC DNA]</scope>
</reference>
<dbReference type="AlphaFoldDB" id="A0A4C1ULW0"/>
<dbReference type="Proteomes" id="UP000299102">
    <property type="component" value="Unassembled WGS sequence"/>
</dbReference>
<name>A0A4C1ULW0_EUMVA</name>
<comment type="caution">
    <text evidence="1">The sequence shown here is derived from an EMBL/GenBank/DDBJ whole genome shotgun (WGS) entry which is preliminary data.</text>
</comment>
<accession>A0A4C1ULW0</accession>
<keyword evidence="2" id="KW-1185">Reference proteome</keyword>
<evidence type="ECO:0000313" key="2">
    <source>
        <dbReference type="Proteomes" id="UP000299102"/>
    </source>
</evidence>
<evidence type="ECO:0000313" key="1">
    <source>
        <dbReference type="EMBL" id="GBP27087.1"/>
    </source>
</evidence>
<dbReference type="EMBL" id="BGZK01000189">
    <property type="protein sequence ID" value="GBP27087.1"/>
    <property type="molecule type" value="Genomic_DNA"/>
</dbReference>
<proteinExistence type="predicted"/>
<organism evidence="1 2">
    <name type="scientific">Eumeta variegata</name>
    <name type="common">Bagworm moth</name>
    <name type="synonym">Eumeta japonica</name>
    <dbReference type="NCBI Taxonomy" id="151549"/>
    <lineage>
        <taxon>Eukaryota</taxon>
        <taxon>Metazoa</taxon>
        <taxon>Ecdysozoa</taxon>
        <taxon>Arthropoda</taxon>
        <taxon>Hexapoda</taxon>
        <taxon>Insecta</taxon>
        <taxon>Pterygota</taxon>
        <taxon>Neoptera</taxon>
        <taxon>Endopterygota</taxon>
        <taxon>Lepidoptera</taxon>
        <taxon>Glossata</taxon>
        <taxon>Ditrysia</taxon>
        <taxon>Tineoidea</taxon>
        <taxon>Psychidae</taxon>
        <taxon>Oiketicinae</taxon>
        <taxon>Eumeta</taxon>
    </lineage>
</organism>
<protein>
    <submittedName>
        <fullName evidence="1">Uncharacterized protein</fullName>
    </submittedName>
</protein>
<sequence>MITPVGEHIKMYFQTPIVVGFAEALRHRCLSTLRNVCINIIKNGNANRTSAGKYRFRENRARATGEKREDRNNKINIAAVLLYHGRKSNSVRWRDRGSGYRSARSISQEVRTVTQIKGGNAVMRYLKTTRCERSVTLPFDVLKFPPQLRVVVPSSNV</sequence>